<dbReference type="Gene3D" id="3.30.160.240">
    <property type="entry name" value="Rv1738"/>
    <property type="match status" value="1"/>
</dbReference>
<keyword evidence="2" id="KW-1185">Reference proteome</keyword>
<protein>
    <recommendedName>
        <fullName evidence="3">DUF1876 domain-containing protein</fullName>
    </recommendedName>
</protein>
<evidence type="ECO:0000313" key="1">
    <source>
        <dbReference type="EMBL" id="GII21453.1"/>
    </source>
</evidence>
<accession>A0A8J3X214</accession>
<dbReference type="InterPro" id="IPR015057">
    <property type="entry name" value="Rv2632c-like"/>
</dbReference>
<comment type="caution">
    <text evidence="1">The sequence shown here is derived from an EMBL/GenBank/DDBJ whole genome shotgun (WGS) entry which is preliminary data.</text>
</comment>
<gene>
    <name evidence="1" type="ORF">Pme01_10500</name>
</gene>
<proteinExistence type="predicted"/>
<dbReference type="RefSeq" id="WP_168117103.1">
    <property type="nucleotide sequence ID" value="NZ_BOON01000007.1"/>
</dbReference>
<dbReference type="InterPro" id="IPR038070">
    <property type="entry name" value="Rv2632c-like_sf"/>
</dbReference>
<dbReference type="Pfam" id="PF08962">
    <property type="entry name" value="Rv2632c-like"/>
    <property type="match status" value="1"/>
</dbReference>
<dbReference type="Proteomes" id="UP000599074">
    <property type="component" value="Unassembled WGS sequence"/>
</dbReference>
<reference evidence="1" key="1">
    <citation type="submission" date="2021-01" db="EMBL/GenBank/DDBJ databases">
        <title>Whole genome shotgun sequence of Planosporangium mesophilum NBRC 109066.</title>
        <authorList>
            <person name="Komaki H."/>
            <person name="Tamura T."/>
        </authorList>
    </citation>
    <scope>NUCLEOTIDE SEQUENCE</scope>
    <source>
        <strain evidence="1">NBRC 109066</strain>
    </source>
</reference>
<dbReference type="AlphaFoldDB" id="A0A8J3X214"/>
<evidence type="ECO:0008006" key="3">
    <source>
        <dbReference type="Google" id="ProtNLM"/>
    </source>
</evidence>
<sequence length="90" mass="9880">MSTVKRWTVDVLVNDDEGRTYAEACLHSGEADTRLVGIGRAKLNPADRDIPEIGDELAAARALCDLGQRLLVEAANDIEAVTHEPVRLRR</sequence>
<evidence type="ECO:0000313" key="2">
    <source>
        <dbReference type="Proteomes" id="UP000599074"/>
    </source>
</evidence>
<dbReference type="EMBL" id="BOON01000007">
    <property type="protein sequence ID" value="GII21453.1"/>
    <property type="molecule type" value="Genomic_DNA"/>
</dbReference>
<name>A0A8J3X214_9ACTN</name>
<dbReference type="SUPFAM" id="SSF143212">
    <property type="entry name" value="Rv2632c-like"/>
    <property type="match status" value="1"/>
</dbReference>
<organism evidence="1 2">
    <name type="scientific">Planosporangium mesophilum</name>
    <dbReference type="NCBI Taxonomy" id="689768"/>
    <lineage>
        <taxon>Bacteria</taxon>
        <taxon>Bacillati</taxon>
        <taxon>Actinomycetota</taxon>
        <taxon>Actinomycetes</taxon>
        <taxon>Micromonosporales</taxon>
        <taxon>Micromonosporaceae</taxon>
        <taxon>Planosporangium</taxon>
    </lineage>
</organism>